<evidence type="ECO:0000256" key="1">
    <source>
        <dbReference type="SAM" id="SignalP"/>
    </source>
</evidence>
<keyword evidence="1" id="KW-0732">Signal</keyword>
<organism evidence="2 3">
    <name type="scientific">Caenorhabditis angaria</name>
    <dbReference type="NCBI Taxonomy" id="860376"/>
    <lineage>
        <taxon>Eukaryota</taxon>
        <taxon>Metazoa</taxon>
        <taxon>Ecdysozoa</taxon>
        <taxon>Nematoda</taxon>
        <taxon>Chromadorea</taxon>
        <taxon>Rhabditida</taxon>
        <taxon>Rhabditina</taxon>
        <taxon>Rhabditomorpha</taxon>
        <taxon>Rhabditoidea</taxon>
        <taxon>Rhabditidae</taxon>
        <taxon>Peloderinae</taxon>
        <taxon>Caenorhabditis</taxon>
    </lineage>
</organism>
<comment type="caution">
    <text evidence="2">The sequence shown here is derived from an EMBL/GenBank/DDBJ whole genome shotgun (WGS) entry which is preliminary data.</text>
</comment>
<evidence type="ECO:0000313" key="2">
    <source>
        <dbReference type="EMBL" id="CAI5451488.1"/>
    </source>
</evidence>
<accession>A0A9P1ISV8</accession>
<feature type="chain" id="PRO_5040240780" description="Saposin B-type domain-containing protein" evidence="1">
    <location>
        <begin position="18"/>
        <end position="106"/>
    </location>
</feature>
<gene>
    <name evidence="2" type="ORF">CAMP_LOCUS14125</name>
</gene>
<reference evidence="2" key="1">
    <citation type="submission" date="2022-11" db="EMBL/GenBank/DDBJ databases">
        <authorList>
            <person name="Kikuchi T."/>
        </authorList>
    </citation>
    <scope>NUCLEOTIDE SEQUENCE</scope>
    <source>
        <strain evidence="2">PS1010</strain>
    </source>
</reference>
<evidence type="ECO:0000313" key="3">
    <source>
        <dbReference type="Proteomes" id="UP001152747"/>
    </source>
</evidence>
<proteinExistence type="predicted"/>
<dbReference type="Proteomes" id="UP001152747">
    <property type="component" value="Unassembled WGS sequence"/>
</dbReference>
<name>A0A9P1ISV8_9PELO</name>
<evidence type="ECO:0008006" key="4">
    <source>
        <dbReference type="Google" id="ProtNLM"/>
    </source>
</evidence>
<dbReference type="EMBL" id="CANHGI010000005">
    <property type="protein sequence ID" value="CAI5451488.1"/>
    <property type="molecule type" value="Genomic_DNA"/>
</dbReference>
<dbReference type="AlphaFoldDB" id="A0A9P1ISV8"/>
<protein>
    <recommendedName>
        <fullName evidence="4">Saposin B-type domain-containing protein</fullName>
    </recommendedName>
</protein>
<dbReference type="PROSITE" id="PS51257">
    <property type="entry name" value="PROKAR_LIPOPROTEIN"/>
    <property type="match status" value="1"/>
</dbReference>
<keyword evidence="3" id="KW-1185">Reference proteome</keyword>
<feature type="signal peptide" evidence="1">
    <location>
        <begin position="1"/>
        <end position="17"/>
    </location>
</feature>
<sequence length="106" mass="12034">MHRILIISILSVITVNGENKTSSNFQLLFGIGCKTCNRTLEFFLPSNIYEAYERVDNSVNATVCQFLPSDVEFNCVTAITTPGKIAYLLGYNFLNRYRLFYCALLC</sequence>